<name>A0A7C4VRX4_9BACT</name>
<comment type="caution">
    <text evidence="2">The sequence shown here is derived from an EMBL/GenBank/DDBJ whole genome shotgun (WGS) entry which is preliminary data.</text>
</comment>
<evidence type="ECO:0000313" key="2">
    <source>
        <dbReference type="EMBL" id="HGU34350.1"/>
    </source>
</evidence>
<sequence length="106" mass="12002">MTDTDPILFNEAQLILAEKRTHLAMLRTGIAIMALPMSIVSFLIVTSRYYSFQNNLFLMVPLLIVCTGLGILGVYMTVRSLLNIRNDALLLENLKRQNKILSSFIK</sequence>
<keyword evidence="1" id="KW-0472">Membrane</keyword>
<keyword evidence="1" id="KW-0812">Transmembrane</keyword>
<proteinExistence type="predicted"/>
<feature type="transmembrane region" description="Helical" evidence="1">
    <location>
        <begin position="29"/>
        <end position="50"/>
    </location>
</feature>
<reference evidence="2" key="1">
    <citation type="journal article" date="2020" name="mSystems">
        <title>Genome- and Community-Level Interaction Insights into Carbon Utilization and Element Cycling Functions of Hydrothermarchaeota in Hydrothermal Sediment.</title>
        <authorList>
            <person name="Zhou Z."/>
            <person name="Liu Y."/>
            <person name="Xu W."/>
            <person name="Pan J."/>
            <person name="Luo Z.H."/>
            <person name="Li M."/>
        </authorList>
    </citation>
    <scope>NUCLEOTIDE SEQUENCE [LARGE SCALE GENOMIC DNA]</scope>
    <source>
        <strain evidence="2">SpSt-477</strain>
    </source>
</reference>
<evidence type="ECO:0008006" key="3">
    <source>
        <dbReference type="Google" id="ProtNLM"/>
    </source>
</evidence>
<gene>
    <name evidence="2" type="ORF">ENS29_16115</name>
</gene>
<protein>
    <recommendedName>
        <fullName evidence="3">DUF202 domain-containing protein</fullName>
    </recommendedName>
</protein>
<accession>A0A7C4VRX4</accession>
<evidence type="ECO:0000256" key="1">
    <source>
        <dbReference type="SAM" id="Phobius"/>
    </source>
</evidence>
<feature type="transmembrane region" description="Helical" evidence="1">
    <location>
        <begin position="56"/>
        <end position="78"/>
    </location>
</feature>
<keyword evidence="1" id="KW-1133">Transmembrane helix</keyword>
<dbReference type="AlphaFoldDB" id="A0A7C4VRX4"/>
<dbReference type="EMBL" id="DSUH01000369">
    <property type="protein sequence ID" value="HGU34350.1"/>
    <property type="molecule type" value="Genomic_DNA"/>
</dbReference>
<organism evidence="2">
    <name type="scientific">Desulfatirhabdium butyrativorans</name>
    <dbReference type="NCBI Taxonomy" id="340467"/>
    <lineage>
        <taxon>Bacteria</taxon>
        <taxon>Pseudomonadati</taxon>
        <taxon>Thermodesulfobacteriota</taxon>
        <taxon>Desulfobacteria</taxon>
        <taxon>Desulfobacterales</taxon>
        <taxon>Desulfatirhabdiaceae</taxon>
        <taxon>Desulfatirhabdium</taxon>
    </lineage>
</organism>